<dbReference type="RefSeq" id="WP_072748464.1">
    <property type="nucleotide sequence ID" value="NZ_FOHL01000013.1"/>
</dbReference>
<dbReference type="Gene3D" id="1.10.357.10">
    <property type="entry name" value="Tetracycline Repressor, domain 2"/>
    <property type="match status" value="1"/>
</dbReference>
<evidence type="ECO:0000256" key="5">
    <source>
        <dbReference type="SAM" id="MobiDB-lite"/>
    </source>
</evidence>
<evidence type="ECO:0000259" key="6">
    <source>
        <dbReference type="PROSITE" id="PS50977"/>
    </source>
</evidence>
<dbReference type="AlphaFoldDB" id="A0A1M7U369"/>
<dbReference type="Pfam" id="PF00440">
    <property type="entry name" value="TetR_N"/>
    <property type="match status" value="1"/>
</dbReference>
<dbReference type="Proteomes" id="UP000184066">
    <property type="component" value="Unassembled WGS sequence"/>
</dbReference>
<dbReference type="STRING" id="1189325.SAMN04488119_11317"/>
<keyword evidence="8" id="KW-1185">Reference proteome</keyword>
<dbReference type="PANTHER" id="PTHR47506:SF1">
    <property type="entry name" value="HTH-TYPE TRANSCRIPTIONAL REGULATOR YJDC"/>
    <property type="match status" value="1"/>
</dbReference>
<dbReference type="OrthoDB" id="9779746at2"/>
<dbReference type="PANTHER" id="PTHR47506">
    <property type="entry name" value="TRANSCRIPTIONAL REGULATORY PROTEIN"/>
    <property type="match status" value="1"/>
</dbReference>
<evidence type="ECO:0000256" key="4">
    <source>
        <dbReference type="PROSITE-ProRule" id="PRU00335"/>
    </source>
</evidence>
<dbReference type="InterPro" id="IPR001647">
    <property type="entry name" value="HTH_TetR"/>
</dbReference>
<dbReference type="EMBL" id="FRDL01000015">
    <property type="protein sequence ID" value="SHN77300.1"/>
    <property type="molecule type" value="Genomic_DNA"/>
</dbReference>
<feature type="compositionally biased region" description="Low complexity" evidence="5">
    <location>
        <begin position="16"/>
        <end position="28"/>
    </location>
</feature>
<reference evidence="7 8" key="1">
    <citation type="submission" date="2016-12" db="EMBL/GenBank/DDBJ databases">
        <authorList>
            <person name="Song W.-J."/>
            <person name="Kurnit D.M."/>
        </authorList>
    </citation>
    <scope>NUCLEOTIDE SEQUENCE [LARGE SCALE GENOMIC DNA]</scope>
    <source>
        <strain evidence="7 8">CGMCC 1.10808</strain>
    </source>
</reference>
<dbReference type="PROSITE" id="PS50977">
    <property type="entry name" value="HTH_TETR_2"/>
    <property type="match status" value="1"/>
</dbReference>
<feature type="domain" description="HTH tetR-type" evidence="6">
    <location>
        <begin position="31"/>
        <end position="91"/>
    </location>
</feature>
<dbReference type="InterPro" id="IPR036271">
    <property type="entry name" value="Tet_transcr_reg_TetR-rel_C_sf"/>
</dbReference>
<proteinExistence type="predicted"/>
<keyword evidence="3" id="KW-0804">Transcription</keyword>
<keyword evidence="1" id="KW-0805">Transcription regulation</keyword>
<feature type="compositionally biased region" description="Low complexity" evidence="5">
    <location>
        <begin position="206"/>
        <end position="222"/>
    </location>
</feature>
<protein>
    <submittedName>
        <fullName evidence="7">Transcriptional regulator, TetR family</fullName>
    </submittedName>
</protein>
<feature type="region of interest" description="Disordered" evidence="5">
    <location>
        <begin position="204"/>
        <end position="229"/>
    </location>
</feature>
<feature type="region of interest" description="Disordered" evidence="5">
    <location>
        <begin position="1"/>
        <end position="28"/>
    </location>
</feature>
<gene>
    <name evidence="7" type="ORF">SAMN05216200_11515</name>
</gene>
<evidence type="ECO:0000313" key="8">
    <source>
        <dbReference type="Proteomes" id="UP000184066"/>
    </source>
</evidence>
<dbReference type="GO" id="GO:0003677">
    <property type="term" value="F:DNA binding"/>
    <property type="evidence" value="ECO:0007669"/>
    <property type="project" value="UniProtKB-UniRule"/>
</dbReference>
<dbReference type="SUPFAM" id="SSF46689">
    <property type="entry name" value="Homeodomain-like"/>
    <property type="match status" value="1"/>
</dbReference>
<dbReference type="SUPFAM" id="SSF48498">
    <property type="entry name" value="Tetracyclin repressor-like, C-terminal domain"/>
    <property type="match status" value="1"/>
</dbReference>
<feature type="DNA-binding region" description="H-T-H motif" evidence="4">
    <location>
        <begin position="54"/>
        <end position="73"/>
    </location>
</feature>
<evidence type="ECO:0000256" key="2">
    <source>
        <dbReference type="ARBA" id="ARBA00023125"/>
    </source>
</evidence>
<keyword evidence="2 4" id="KW-0238">DNA-binding</keyword>
<name>A0A1M7U369_9RHOB</name>
<organism evidence="7 8">
    <name type="scientific">Oceanicella actignis</name>
    <dbReference type="NCBI Taxonomy" id="1189325"/>
    <lineage>
        <taxon>Bacteria</taxon>
        <taxon>Pseudomonadati</taxon>
        <taxon>Pseudomonadota</taxon>
        <taxon>Alphaproteobacteria</taxon>
        <taxon>Rhodobacterales</taxon>
        <taxon>Paracoccaceae</taxon>
        <taxon>Oceanicella</taxon>
    </lineage>
</organism>
<evidence type="ECO:0000256" key="3">
    <source>
        <dbReference type="ARBA" id="ARBA00023163"/>
    </source>
</evidence>
<evidence type="ECO:0000256" key="1">
    <source>
        <dbReference type="ARBA" id="ARBA00023015"/>
    </source>
</evidence>
<dbReference type="InterPro" id="IPR009057">
    <property type="entry name" value="Homeodomain-like_sf"/>
</dbReference>
<evidence type="ECO:0000313" key="7">
    <source>
        <dbReference type="EMBL" id="SHN77300.1"/>
    </source>
</evidence>
<sequence>MSTPDDIAPDARRARPSAAAAAPCGPGRPRAFDEDAALAAALEVFWTRGFEAASLEELTRAMGLSRSSFYAWLGSKRGALVAAIESYARGRRAALEQILRDAPDARAAAIALAEALAPRAAQAKGCFMVNCLTELAPADPEVAAIGRAHMRALEDLAERTLAAVEPARARERASALVALSLGAATLGKAGAPARTLRAIAQEARRLAAPPAAADRPGAEAEGPPSPSSG</sequence>
<accession>A0A1M7U369</accession>